<dbReference type="PANTHER" id="PTHR30580">
    <property type="entry name" value="PRIMOSOMAL PROTEIN N"/>
    <property type="match status" value="1"/>
</dbReference>
<keyword evidence="3 12" id="KW-0479">Metal-binding</keyword>
<reference evidence="15 18" key="2">
    <citation type="submission" date="2018-08" db="EMBL/GenBank/DDBJ databases">
        <title>Complete genome of the Arcobacter molluscorum type strain LMG 25693.</title>
        <authorList>
            <person name="Miller W.G."/>
            <person name="Yee E."/>
            <person name="Bono J.L."/>
        </authorList>
    </citation>
    <scope>NUCLEOTIDE SEQUENCE [LARGE SCALE GENOMIC DNA]</scope>
    <source>
        <strain evidence="15 18">CECT 7696</strain>
    </source>
</reference>
<dbReference type="PANTHER" id="PTHR30580:SF0">
    <property type="entry name" value="PRIMOSOMAL PROTEIN N"/>
    <property type="match status" value="1"/>
</dbReference>
<dbReference type="GO" id="GO:1990077">
    <property type="term" value="C:primosome complex"/>
    <property type="evidence" value="ECO:0007669"/>
    <property type="project" value="UniProtKB-UniRule"/>
</dbReference>
<keyword evidence="1 12" id="KW-0639">Primosome</keyword>
<dbReference type="Pfam" id="PF18074">
    <property type="entry name" value="PriA_C"/>
    <property type="match status" value="1"/>
</dbReference>
<dbReference type="InterPro" id="IPR041236">
    <property type="entry name" value="PriA_C"/>
</dbReference>
<dbReference type="Proteomes" id="UP000262712">
    <property type="component" value="Chromosome"/>
</dbReference>
<dbReference type="InterPro" id="IPR040498">
    <property type="entry name" value="PriA_CRR"/>
</dbReference>
<keyword evidence="4 12" id="KW-0547">Nucleotide-binding</keyword>
<keyword evidence="17" id="KW-1185">Reference proteome</keyword>
<sequence>MKYYELSILKSPLSNLTYQSTQTLQIGTKVLVKLAKIKKLCEAVIIKEVEQPTFKCVDINSITDEYYSKDMIEISGFISKYYVCSLGEALSIYTPFDKTLEKEFKYKKFECNISLSFKQQEAYDFLNEKKQALLFANTGSGKTEVYIKAISKHLNEQKQAVLLMPEISLTPQMQKRLEKVFDTSVAIWHSKVTKKRKKEIIEKLLKGEIRLIAGARSSLFLPFKNLGIIVVDEEHDESYKSDSKPRLQTKDLSLYIAKKYEVQLILGSATPSISSFKKVPYYRLTQTFFESKKFIEFDESDTNISAKILNRINNTLNNNHQVIIFLPTRANFKYQICTSCGKSVECPYCSVSMSLHKNDLALKCHYCGYTQQIPEFCPSCNTGIIHNLRVGTAQIEEELKQAFPEKIIKRFDRDEIKTDTKLKSVLNDFNKNKIDILVGTQMLSKGHDYHNVKLAVVLGIDSVLNMNSYKAREKALSLLIQIAGRSGRKGEGEVIVQTKNQEFFEYYFHEADYKDFLDEELEFREDLYPPFVKMARVIFSHANGLKVKDELDKYVKILKENTNIEVVGFGQCSIFKMANKYRYEILVRSSSVKSILQALHSINSTMVTIDMDTTH</sequence>
<dbReference type="InterPro" id="IPR011545">
    <property type="entry name" value="DEAD/DEAH_box_helicase_dom"/>
</dbReference>
<evidence type="ECO:0000256" key="8">
    <source>
        <dbReference type="ARBA" id="ARBA00022840"/>
    </source>
</evidence>
<keyword evidence="2 12" id="KW-0235">DNA replication</keyword>
<dbReference type="Pfam" id="PF00271">
    <property type="entry name" value="Helicase_C"/>
    <property type="match status" value="1"/>
</dbReference>
<dbReference type="RefSeq" id="WP_099341137.1">
    <property type="nucleotide sequence ID" value="NZ_CP032098.1"/>
</dbReference>
<dbReference type="Gene3D" id="3.40.50.300">
    <property type="entry name" value="P-loop containing nucleotide triphosphate hydrolases"/>
    <property type="match status" value="2"/>
</dbReference>
<dbReference type="NCBIfam" id="NF004069">
    <property type="entry name" value="PRK05580.2-1"/>
    <property type="match status" value="1"/>
</dbReference>
<dbReference type="Proteomes" id="UP000221222">
    <property type="component" value="Unassembled WGS sequence"/>
</dbReference>
<feature type="binding site" evidence="12">
    <location>
        <position position="377"/>
    </location>
    <ligand>
        <name>Zn(2+)</name>
        <dbReference type="ChEBI" id="CHEBI:29105"/>
        <label>1</label>
    </ligand>
</feature>
<dbReference type="PROSITE" id="PS51194">
    <property type="entry name" value="HELICASE_CTER"/>
    <property type="match status" value="1"/>
</dbReference>
<dbReference type="InterPro" id="IPR014001">
    <property type="entry name" value="Helicase_ATP-bd"/>
</dbReference>
<evidence type="ECO:0000256" key="12">
    <source>
        <dbReference type="HAMAP-Rule" id="MF_00983"/>
    </source>
</evidence>
<keyword evidence="7 12" id="KW-0862">Zinc</keyword>
<comment type="catalytic activity">
    <reaction evidence="11 12">
        <text>ATP + H2O = ADP + phosphate + H(+)</text>
        <dbReference type="Rhea" id="RHEA:13065"/>
        <dbReference type="ChEBI" id="CHEBI:15377"/>
        <dbReference type="ChEBI" id="CHEBI:15378"/>
        <dbReference type="ChEBI" id="CHEBI:30616"/>
        <dbReference type="ChEBI" id="CHEBI:43474"/>
        <dbReference type="ChEBI" id="CHEBI:456216"/>
        <dbReference type="EC" id="5.6.2.4"/>
    </reaction>
</comment>
<keyword evidence="9 12" id="KW-0238">DNA-binding</keyword>
<dbReference type="EMBL" id="NXFY01000001">
    <property type="protein sequence ID" value="PHO19320.1"/>
    <property type="molecule type" value="Genomic_DNA"/>
</dbReference>
<dbReference type="SMART" id="SM00487">
    <property type="entry name" value="DEXDc"/>
    <property type="match status" value="1"/>
</dbReference>
<dbReference type="EC" id="5.6.2.4" evidence="12"/>
<feature type="binding site" evidence="12">
    <location>
        <position position="340"/>
    </location>
    <ligand>
        <name>Zn(2+)</name>
        <dbReference type="ChEBI" id="CHEBI:29105"/>
        <label>1</label>
    </ligand>
</feature>
<dbReference type="InterPro" id="IPR042115">
    <property type="entry name" value="PriA_3primeBD_sf"/>
</dbReference>
<dbReference type="GO" id="GO:0006310">
    <property type="term" value="P:DNA recombination"/>
    <property type="evidence" value="ECO:0007669"/>
    <property type="project" value="InterPro"/>
</dbReference>
<dbReference type="InterPro" id="IPR041222">
    <property type="entry name" value="PriA_3primeBD"/>
</dbReference>
<dbReference type="GO" id="GO:0006270">
    <property type="term" value="P:DNA replication initiation"/>
    <property type="evidence" value="ECO:0007669"/>
    <property type="project" value="TreeGrafter"/>
</dbReference>
<dbReference type="Gene3D" id="3.40.1440.60">
    <property type="entry name" value="PriA, 3(prime) DNA-binding domain"/>
    <property type="match status" value="1"/>
</dbReference>
<dbReference type="PROSITE" id="PS51192">
    <property type="entry name" value="HELICASE_ATP_BIND_1"/>
    <property type="match status" value="1"/>
</dbReference>
<feature type="binding site" evidence="12">
    <location>
        <position position="367"/>
    </location>
    <ligand>
        <name>Zn(2+)</name>
        <dbReference type="ChEBI" id="CHEBI:29105"/>
        <label>2</label>
    </ligand>
</feature>
<evidence type="ECO:0000256" key="2">
    <source>
        <dbReference type="ARBA" id="ARBA00022705"/>
    </source>
</evidence>
<organism evidence="16 17">
    <name type="scientific">Malaciobacter molluscorum LMG 25693</name>
    <dbReference type="NCBI Taxonomy" id="870501"/>
    <lineage>
        <taxon>Bacteria</taxon>
        <taxon>Pseudomonadati</taxon>
        <taxon>Campylobacterota</taxon>
        <taxon>Epsilonproteobacteria</taxon>
        <taxon>Campylobacterales</taxon>
        <taxon>Arcobacteraceae</taxon>
        <taxon>Malaciobacter</taxon>
    </lineage>
</organism>
<dbReference type="SUPFAM" id="SSF52540">
    <property type="entry name" value="P-loop containing nucleoside triphosphate hydrolases"/>
    <property type="match status" value="1"/>
</dbReference>
<evidence type="ECO:0000256" key="7">
    <source>
        <dbReference type="ARBA" id="ARBA00022833"/>
    </source>
</evidence>
<keyword evidence="6 12" id="KW-0347">Helicase</keyword>
<feature type="binding site" evidence="12">
    <location>
        <position position="364"/>
    </location>
    <ligand>
        <name>Zn(2+)</name>
        <dbReference type="ChEBI" id="CHEBI:29105"/>
        <label>2</label>
    </ligand>
</feature>
<keyword evidence="10 12" id="KW-0413">Isomerase</keyword>
<keyword evidence="5 12" id="KW-0378">Hydrolase</keyword>
<dbReference type="InterPro" id="IPR001650">
    <property type="entry name" value="Helicase_C-like"/>
</dbReference>
<keyword evidence="8 12" id="KW-0067">ATP-binding</keyword>
<dbReference type="EMBL" id="CP032098">
    <property type="protein sequence ID" value="AXX92092.1"/>
    <property type="molecule type" value="Genomic_DNA"/>
</dbReference>
<feature type="domain" description="Helicase ATP-binding" evidence="13">
    <location>
        <begin position="123"/>
        <end position="289"/>
    </location>
</feature>
<evidence type="ECO:0000259" key="14">
    <source>
        <dbReference type="PROSITE" id="PS51194"/>
    </source>
</evidence>
<evidence type="ECO:0000313" key="18">
    <source>
        <dbReference type="Proteomes" id="UP000262712"/>
    </source>
</evidence>
<evidence type="ECO:0000256" key="4">
    <source>
        <dbReference type="ARBA" id="ARBA00022741"/>
    </source>
</evidence>
<evidence type="ECO:0000256" key="5">
    <source>
        <dbReference type="ARBA" id="ARBA00022801"/>
    </source>
</evidence>
<dbReference type="GO" id="GO:0016787">
    <property type="term" value="F:hydrolase activity"/>
    <property type="evidence" value="ECO:0007669"/>
    <property type="project" value="UniProtKB-KW"/>
</dbReference>
<gene>
    <name evidence="12 15" type="primary">priA</name>
    <name evidence="15" type="ORF">AMOL_1108</name>
    <name evidence="16" type="ORF">CPU12_00655</name>
</gene>
<feature type="binding site" evidence="12">
    <location>
        <position position="346"/>
    </location>
    <ligand>
        <name>Zn(2+)</name>
        <dbReference type="ChEBI" id="CHEBI:29105"/>
        <label>2</label>
    </ligand>
</feature>
<evidence type="ECO:0000256" key="11">
    <source>
        <dbReference type="ARBA" id="ARBA00048988"/>
    </source>
</evidence>
<dbReference type="AlphaFoldDB" id="A0A2G1DLH5"/>
<evidence type="ECO:0000256" key="1">
    <source>
        <dbReference type="ARBA" id="ARBA00022515"/>
    </source>
</evidence>
<dbReference type="InterPro" id="IPR027417">
    <property type="entry name" value="P-loop_NTPase"/>
</dbReference>
<comment type="function">
    <text evidence="12">Initiates the restart of stalled replication forks, which reloads the replicative helicase on sites other than the origin of replication. Recognizes and binds to abandoned replication forks and remodels them to uncover a helicase loading site. Promotes assembly of the primosome at these replication forks.</text>
</comment>
<proteinExistence type="inferred from homology"/>
<comment type="subunit">
    <text evidence="12">Component of the replication restart primosome.</text>
</comment>
<dbReference type="SMART" id="SM00490">
    <property type="entry name" value="HELICc"/>
    <property type="match status" value="1"/>
</dbReference>
<accession>A0A2G1DLH5</accession>
<name>A0A2G1DLH5_9BACT</name>
<comment type="similarity">
    <text evidence="12">Belongs to the helicase family. PriA subfamily.</text>
</comment>
<dbReference type="GO" id="GO:0006302">
    <property type="term" value="P:double-strand break repair"/>
    <property type="evidence" value="ECO:0007669"/>
    <property type="project" value="InterPro"/>
</dbReference>
<dbReference type="FunFam" id="3.40.50.300:FF:000489">
    <property type="entry name" value="Primosome assembly protein PriA"/>
    <property type="match status" value="1"/>
</dbReference>
<dbReference type="Pfam" id="PF18319">
    <property type="entry name" value="Zn_ribbon_PriA"/>
    <property type="match status" value="1"/>
</dbReference>
<evidence type="ECO:0000313" key="15">
    <source>
        <dbReference type="EMBL" id="AXX92092.1"/>
    </source>
</evidence>
<dbReference type="Pfam" id="PF00270">
    <property type="entry name" value="DEAD"/>
    <property type="match status" value="1"/>
</dbReference>
<dbReference type="GO" id="GO:0003677">
    <property type="term" value="F:DNA binding"/>
    <property type="evidence" value="ECO:0007669"/>
    <property type="project" value="UniProtKB-UniRule"/>
</dbReference>
<evidence type="ECO:0000313" key="16">
    <source>
        <dbReference type="EMBL" id="PHO19320.1"/>
    </source>
</evidence>
<feature type="domain" description="Helicase C-terminal" evidence="14">
    <location>
        <begin position="372"/>
        <end position="535"/>
    </location>
</feature>
<dbReference type="GO" id="GO:0008270">
    <property type="term" value="F:zinc ion binding"/>
    <property type="evidence" value="ECO:0007669"/>
    <property type="project" value="UniProtKB-UniRule"/>
</dbReference>
<evidence type="ECO:0000256" key="10">
    <source>
        <dbReference type="ARBA" id="ARBA00023235"/>
    </source>
</evidence>
<dbReference type="InterPro" id="IPR005259">
    <property type="entry name" value="PriA"/>
</dbReference>
<evidence type="ECO:0000313" key="17">
    <source>
        <dbReference type="Proteomes" id="UP000221222"/>
    </source>
</evidence>
<feature type="binding site" evidence="12">
    <location>
        <position position="380"/>
    </location>
    <ligand>
        <name>Zn(2+)</name>
        <dbReference type="ChEBI" id="CHEBI:29105"/>
        <label>1</label>
    </ligand>
</feature>
<reference evidence="16 17" key="1">
    <citation type="submission" date="2017-09" db="EMBL/GenBank/DDBJ databases">
        <title>Arcobacter canalis sp. nov., a new species isolated from a water canal contaminated with urban sewage.</title>
        <authorList>
            <person name="Perez-Cataluna A."/>
            <person name="Salas-Masso N."/>
            <person name="Figueras M.J."/>
        </authorList>
    </citation>
    <scope>NUCLEOTIDE SEQUENCE [LARGE SCALE GENOMIC DNA]</scope>
    <source>
        <strain evidence="16 17">F98-3</strain>
    </source>
</reference>
<dbReference type="NCBIfam" id="TIGR00595">
    <property type="entry name" value="priA"/>
    <property type="match status" value="1"/>
</dbReference>
<comment type="catalytic activity">
    <reaction evidence="12">
        <text>Couples ATP hydrolysis with the unwinding of duplex DNA by translocating in the 3'-5' direction.</text>
        <dbReference type="EC" id="5.6.2.4"/>
    </reaction>
</comment>
<comment type="cofactor">
    <cofactor evidence="12">
        <name>Zn(2+)</name>
        <dbReference type="ChEBI" id="CHEBI:29105"/>
    </cofactor>
    <text evidence="12">Binds 2 zinc ions per subunit.</text>
</comment>
<feature type="binding site" evidence="12">
    <location>
        <position position="337"/>
    </location>
    <ligand>
        <name>Zn(2+)</name>
        <dbReference type="ChEBI" id="CHEBI:29105"/>
        <label>1</label>
    </ligand>
</feature>
<dbReference type="GO" id="GO:0006269">
    <property type="term" value="P:DNA replication, synthesis of primer"/>
    <property type="evidence" value="ECO:0007669"/>
    <property type="project" value="UniProtKB-KW"/>
</dbReference>
<evidence type="ECO:0000259" key="13">
    <source>
        <dbReference type="PROSITE" id="PS51192"/>
    </source>
</evidence>
<dbReference type="HAMAP" id="MF_00983">
    <property type="entry name" value="PriA"/>
    <property type="match status" value="1"/>
</dbReference>
<dbReference type="GO" id="GO:0043138">
    <property type="term" value="F:3'-5' DNA helicase activity"/>
    <property type="evidence" value="ECO:0007669"/>
    <property type="project" value="UniProtKB-EC"/>
</dbReference>
<dbReference type="GO" id="GO:0005524">
    <property type="term" value="F:ATP binding"/>
    <property type="evidence" value="ECO:0007669"/>
    <property type="project" value="UniProtKB-UniRule"/>
</dbReference>
<evidence type="ECO:0000256" key="6">
    <source>
        <dbReference type="ARBA" id="ARBA00022806"/>
    </source>
</evidence>
<evidence type="ECO:0000256" key="9">
    <source>
        <dbReference type="ARBA" id="ARBA00023125"/>
    </source>
</evidence>
<evidence type="ECO:0000256" key="3">
    <source>
        <dbReference type="ARBA" id="ARBA00022723"/>
    </source>
</evidence>
<protein>
    <recommendedName>
        <fullName evidence="12">Replication restart protein PriA</fullName>
    </recommendedName>
    <alternativeName>
        <fullName evidence="12">ATP-dependent DNA helicase PriA</fullName>
        <ecNumber evidence="12">5.6.2.4</ecNumber>
    </alternativeName>
    <alternativeName>
        <fullName evidence="12">DNA 3'-5' helicase PriA</fullName>
    </alternativeName>
</protein>
<dbReference type="KEGG" id="amol:AMOL_1108"/>
<dbReference type="Pfam" id="PF17764">
    <property type="entry name" value="PriA_3primeBD"/>
    <property type="match status" value="1"/>
</dbReference>
<feature type="binding site" evidence="12">
    <location>
        <position position="349"/>
    </location>
    <ligand>
        <name>Zn(2+)</name>
        <dbReference type="ChEBI" id="CHEBI:29105"/>
        <label>2</label>
    </ligand>
</feature>